<proteinExistence type="predicted"/>
<evidence type="ECO:0000256" key="1">
    <source>
        <dbReference type="SAM" id="MobiDB-lite"/>
    </source>
</evidence>
<reference evidence="2 3" key="1">
    <citation type="journal article" date="2012" name="New Phytol.">
        <title>Insight into trade-off between wood decay and parasitism from the genome of a fungal forest pathogen.</title>
        <authorList>
            <person name="Olson A."/>
            <person name="Aerts A."/>
            <person name="Asiegbu F."/>
            <person name="Belbahri L."/>
            <person name="Bouzid O."/>
            <person name="Broberg A."/>
            <person name="Canback B."/>
            <person name="Coutinho P.M."/>
            <person name="Cullen D."/>
            <person name="Dalman K."/>
            <person name="Deflorio G."/>
            <person name="van Diepen L.T."/>
            <person name="Dunand C."/>
            <person name="Duplessis S."/>
            <person name="Durling M."/>
            <person name="Gonthier P."/>
            <person name="Grimwood J."/>
            <person name="Fossdal C.G."/>
            <person name="Hansson D."/>
            <person name="Henrissat B."/>
            <person name="Hietala A."/>
            <person name="Himmelstrand K."/>
            <person name="Hoffmeister D."/>
            <person name="Hogberg N."/>
            <person name="James T.Y."/>
            <person name="Karlsson M."/>
            <person name="Kohler A."/>
            <person name="Kues U."/>
            <person name="Lee Y.H."/>
            <person name="Lin Y.C."/>
            <person name="Lind M."/>
            <person name="Lindquist E."/>
            <person name="Lombard V."/>
            <person name="Lucas S."/>
            <person name="Lunden K."/>
            <person name="Morin E."/>
            <person name="Murat C."/>
            <person name="Park J."/>
            <person name="Raffaello T."/>
            <person name="Rouze P."/>
            <person name="Salamov A."/>
            <person name="Schmutz J."/>
            <person name="Solheim H."/>
            <person name="Stahlberg J."/>
            <person name="Velez H."/>
            <person name="de Vries R.P."/>
            <person name="Wiebenga A."/>
            <person name="Woodward S."/>
            <person name="Yakovlev I."/>
            <person name="Garbelotto M."/>
            <person name="Martin F."/>
            <person name="Grigoriev I.V."/>
            <person name="Stenlid J."/>
        </authorList>
    </citation>
    <scope>NUCLEOTIDE SEQUENCE [LARGE SCALE GENOMIC DNA]</scope>
    <source>
        <strain evidence="2 3">TC 32-1</strain>
    </source>
</reference>
<protein>
    <submittedName>
        <fullName evidence="2">Uncharacterized protein</fullName>
    </submittedName>
</protein>
<feature type="compositionally biased region" description="Polar residues" evidence="1">
    <location>
        <begin position="59"/>
        <end position="69"/>
    </location>
</feature>
<dbReference type="Proteomes" id="UP000030671">
    <property type="component" value="Unassembled WGS sequence"/>
</dbReference>
<dbReference type="HOGENOM" id="CLU_2671370_0_0_1"/>
<dbReference type="InParanoid" id="W4JPC3"/>
<dbReference type="PROSITE" id="PS51257">
    <property type="entry name" value="PROKAR_LIPOPROTEIN"/>
    <property type="match status" value="1"/>
</dbReference>
<dbReference type="AlphaFoldDB" id="W4JPC3"/>
<dbReference type="KEGG" id="hir:HETIRDRAFT_164862"/>
<evidence type="ECO:0000313" key="2">
    <source>
        <dbReference type="EMBL" id="ETW74935.1"/>
    </source>
</evidence>
<name>W4JPC3_HETIT</name>
<feature type="region of interest" description="Disordered" evidence="1">
    <location>
        <begin position="56"/>
        <end position="75"/>
    </location>
</feature>
<dbReference type="RefSeq" id="XP_009553397.1">
    <property type="nucleotide sequence ID" value="XM_009555102.1"/>
</dbReference>
<accession>W4JPC3</accession>
<dbReference type="EMBL" id="KI925467">
    <property type="protein sequence ID" value="ETW74935.1"/>
    <property type="molecule type" value="Genomic_DNA"/>
</dbReference>
<gene>
    <name evidence="2" type="ORF">HETIRDRAFT_164862</name>
</gene>
<sequence length="75" mass="8338">MSVRPRVGTLWDVSIHQGCANSVGFQACMFIEKAARVLYKFCRPSESSLLSLEFKRSSAHSPSTISNTNKSEDSR</sequence>
<keyword evidence="3" id="KW-1185">Reference proteome</keyword>
<dbReference type="GeneID" id="20667943"/>
<organism evidence="2 3">
    <name type="scientific">Heterobasidion irregulare (strain TC 32-1)</name>
    <dbReference type="NCBI Taxonomy" id="747525"/>
    <lineage>
        <taxon>Eukaryota</taxon>
        <taxon>Fungi</taxon>
        <taxon>Dikarya</taxon>
        <taxon>Basidiomycota</taxon>
        <taxon>Agaricomycotina</taxon>
        <taxon>Agaricomycetes</taxon>
        <taxon>Russulales</taxon>
        <taxon>Bondarzewiaceae</taxon>
        <taxon>Heterobasidion</taxon>
        <taxon>Heterobasidion annosum species complex</taxon>
    </lineage>
</organism>
<evidence type="ECO:0000313" key="3">
    <source>
        <dbReference type="Proteomes" id="UP000030671"/>
    </source>
</evidence>